<dbReference type="PROSITE" id="PS51866">
    <property type="entry name" value="MOP"/>
    <property type="match status" value="1"/>
</dbReference>
<evidence type="ECO:0000256" key="10">
    <source>
        <dbReference type="ARBA" id="ARBA00023136"/>
    </source>
</evidence>
<dbReference type="GO" id="GO:0005524">
    <property type="term" value="F:ATP binding"/>
    <property type="evidence" value="ECO:0007669"/>
    <property type="project" value="UniProtKB-KW"/>
</dbReference>
<evidence type="ECO:0000256" key="11">
    <source>
        <dbReference type="PROSITE-ProRule" id="PRU01213"/>
    </source>
</evidence>
<dbReference type="Proteomes" id="UP000267900">
    <property type="component" value="Chromosome"/>
</dbReference>
<evidence type="ECO:0000256" key="8">
    <source>
        <dbReference type="ARBA" id="ARBA00022840"/>
    </source>
</evidence>
<dbReference type="NCBIfam" id="TIGR02141">
    <property type="entry name" value="modB_ABC"/>
    <property type="match status" value="1"/>
</dbReference>
<dbReference type="Pfam" id="PF00528">
    <property type="entry name" value="BPD_transp_1"/>
    <property type="match status" value="1"/>
</dbReference>
<keyword evidence="7" id="KW-0547">Nucleotide-binding</keyword>
<dbReference type="NCBIfam" id="TIGR01581">
    <property type="entry name" value="Mo_ABC_porter"/>
    <property type="match status" value="1"/>
</dbReference>
<evidence type="ECO:0000256" key="9">
    <source>
        <dbReference type="ARBA" id="ARBA00022989"/>
    </source>
</evidence>
<feature type="transmembrane region" description="Helical" evidence="12">
    <location>
        <begin position="87"/>
        <end position="109"/>
    </location>
</feature>
<dbReference type="GO" id="GO:0015098">
    <property type="term" value="F:molybdate ion transmembrane transporter activity"/>
    <property type="evidence" value="ECO:0007669"/>
    <property type="project" value="InterPro"/>
</dbReference>
<evidence type="ECO:0000256" key="12">
    <source>
        <dbReference type="RuleBase" id="RU363032"/>
    </source>
</evidence>
<dbReference type="GO" id="GO:0005886">
    <property type="term" value="C:plasma membrane"/>
    <property type="evidence" value="ECO:0007669"/>
    <property type="project" value="UniProtKB-SubCell"/>
</dbReference>
<evidence type="ECO:0000259" key="14">
    <source>
        <dbReference type="PROSITE" id="PS50893"/>
    </source>
</evidence>
<feature type="transmembrane region" description="Helical" evidence="12">
    <location>
        <begin position="178"/>
        <end position="198"/>
    </location>
</feature>
<evidence type="ECO:0000256" key="3">
    <source>
        <dbReference type="ARBA" id="ARBA00022448"/>
    </source>
</evidence>
<dbReference type="SUPFAM" id="SSF52540">
    <property type="entry name" value="P-loop containing nucleoside triphosphate hydrolases"/>
    <property type="match status" value="1"/>
</dbReference>
<keyword evidence="9 12" id="KW-1133">Transmembrane helix</keyword>
<dbReference type="SMART" id="SM00382">
    <property type="entry name" value="AAA"/>
    <property type="match status" value="1"/>
</dbReference>
<protein>
    <submittedName>
        <fullName evidence="17">Molybdate ABC transporter permease subunit</fullName>
    </submittedName>
</protein>
<dbReference type="PROSITE" id="PS00211">
    <property type="entry name" value="ABC_TRANSPORTER_1"/>
    <property type="match status" value="1"/>
</dbReference>
<dbReference type="GO" id="GO:0016887">
    <property type="term" value="F:ATP hydrolysis activity"/>
    <property type="evidence" value="ECO:0007669"/>
    <property type="project" value="InterPro"/>
</dbReference>
<keyword evidence="10 12" id="KW-0472">Membrane</keyword>
<evidence type="ECO:0000256" key="7">
    <source>
        <dbReference type="ARBA" id="ARBA00022741"/>
    </source>
</evidence>
<reference evidence="17 18" key="1">
    <citation type="submission" date="2018-12" db="EMBL/GenBank/DDBJ databases">
        <title>The whole draft genome of Streptomyce luteoverticillatus CGMCC 15060.</title>
        <authorList>
            <person name="Feng Z."/>
            <person name="Chen G."/>
            <person name="Zhang J."/>
            <person name="Zhu H."/>
            <person name="Yu X."/>
            <person name="Zhang W."/>
            <person name="Zhang X."/>
        </authorList>
    </citation>
    <scope>NUCLEOTIDE SEQUENCE [LARGE SCALE GENOMIC DNA]</scope>
    <source>
        <strain evidence="17 18">CGMCC 15060</strain>
    </source>
</reference>
<comment type="similarity">
    <text evidence="2">Belongs to the binding-protein-dependent transport system permease family. CysTW subfamily.</text>
</comment>
<evidence type="ECO:0000259" key="16">
    <source>
        <dbReference type="PROSITE" id="PS51866"/>
    </source>
</evidence>
<dbReference type="InterPro" id="IPR017871">
    <property type="entry name" value="ABC_transporter-like_CS"/>
</dbReference>
<dbReference type="Gene3D" id="1.10.3720.10">
    <property type="entry name" value="MetI-like"/>
    <property type="match status" value="1"/>
</dbReference>
<keyword evidence="18" id="KW-1185">Reference proteome</keyword>
<evidence type="ECO:0000256" key="6">
    <source>
        <dbReference type="ARBA" id="ARBA00022692"/>
    </source>
</evidence>
<dbReference type="RefSeq" id="WP_126915916.1">
    <property type="nucleotide sequence ID" value="NZ_CP034587.1"/>
</dbReference>
<dbReference type="PANTHER" id="PTHR30183">
    <property type="entry name" value="MOLYBDENUM TRANSPORT SYSTEM PERMEASE PROTEIN MODB"/>
    <property type="match status" value="1"/>
</dbReference>
<dbReference type="InterPro" id="IPR006469">
    <property type="entry name" value="NifC_ABC_porter"/>
</dbReference>
<gene>
    <name evidence="17" type="primary">modB</name>
    <name evidence="17" type="ORF">EKH77_21225</name>
</gene>
<dbReference type="AlphaFoldDB" id="A0A3S9PM41"/>
<feature type="domain" description="ABC transporter" evidence="14">
    <location>
        <begin position="302"/>
        <end position="539"/>
    </location>
</feature>
<feature type="domain" description="Mop" evidence="16">
    <location>
        <begin position="594"/>
        <end position="658"/>
    </location>
</feature>
<keyword evidence="3 12" id="KW-0813">Transport</keyword>
<name>A0A3S9PM41_STRLT</name>
<dbReference type="InterPro" id="IPR005116">
    <property type="entry name" value="Transp-assoc_OB_typ1"/>
</dbReference>
<dbReference type="Pfam" id="PF00005">
    <property type="entry name" value="ABC_tran"/>
    <property type="match status" value="1"/>
</dbReference>
<evidence type="ECO:0000256" key="5">
    <source>
        <dbReference type="ARBA" id="ARBA00022505"/>
    </source>
</evidence>
<dbReference type="InterPro" id="IPR011867">
    <property type="entry name" value="ModB_ABC"/>
</dbReference>
<keyword evidence="6 12" id="KW-0812">Transmembrane</keyword>
<comment type="subcellular location">
    <subcellularLocation>
        <location evidence="1 12">Cell membrane</location>
        <topology evidence="1 12">Multi-pass membrane protein</topology>
    </subcellularLocation>
</comment>
<sequence>MRARTPLPLAIPSVLAIGFLFLPLAGVLTRTPWGSLPSRLTSHEVTQALALSLTVSAYSLALSLVLGVPLAWLLARVDFPGKALVRSLVMLPMVLPPTVAGVALLQGYGRRGVLGPWLDEWFGITIPFTTTAAVTASTFVAMPFLVISLEGALNGLHPRYEETATSLGATPLHTFRTITLPMIAPGLFAGAALCWARALGEFGATITFAGNLPGVTQTLPLQVYLLLQDDPEGATAVSLLLLAIATAVLLTLRGHWPQTPTAGGRGRGGAGPGRDVKDSSWRVPGTTSRDARGHEEFSPRGVRPAPAPTAPTPRPLRTTVTGAVETTLTAQAGTTIAVVGPNGAGKTTLLRTLLALTNRAKAETLTLGDQDVSAAPPHRRRIAWVPQDGALFPHLTALANTAYGLRAQGTPKNEAHATAQQWLDHLGIGHLAHRRPGLLSGGQAQRVALARALAAGPSLLLLDEPLAALDQSTRAQVRHTLRTHLADFPGVCLIVTHDPVEAVSLADQVLVLEDGRTTQYAPPAELARHPRSPWVARMLGLNAWPTEATADGTLRLPNGATLTTADPPPTPGPGLAVITPEAVSLHTAHPTATTSSPRNVWQGKVRELTSQGSRMRVLVDADLEIVAEITPAAAAELKLTEATPVWAGAKATEVRFVAL</sequence>
<dbReference type="InterPro" id="IPR000515">
    <property type="entry name" value="MetI-like"/>
</dbReference>
<dbReference type="InterPro" id="IPR035906">
    <property type="entry name" value="MetI-like_sf"/>
</dbReference>
<dbReference type="InterPro" id="IPR027417">
    <property type="entry name" value="P-loop_NTPase"/>
</dbReference>
<dbReference type="PROSITE" id="PS50893">
    <property type="entry name" value="ABC_TRANSPORTER_2"/>
    <property type="match status" value="1"/>
</dbReference>
<feature type="region of interest" description="Disordered" evidence="13">
    <location>
        <begin position="257"/>
        <end position="317"/>
    </location>
</feature>
<dbReference type="PANTHER" id="PTHR30183:SF3">
    <property type="entry name" value="MOLYBDENUM TRANSPORT SYSTEM PERMEASE PROTEIN MODB"/>
    <property type="match status" value="1"/>
</dbReference>
<keyword evidence="5 11" id="KW-0500">Molybdenum</keyword>
<dbReference type="Pfam" id="PF03459">
    <property type="entry name" value="TOBE"/>
    <property type="match status" value="1"/>
</dbReference>
<keyword evidence="4" id="KW-1003">Cell membrane</keyword>
<evidence type="ECO:0000313" key="18">
    <source>
        <dbReference type="Proteomes" id="UP000267900"/>
    </source>
</evidence>
<evidence type="ECO:0000256" key="4">
    <source>
        <dbReference type="ARBA" id="ARBA00022475"/>
    </source>
</evidence>
<dbReference type="SUPFAM" id="SSF161098">
    <property type="entry name" value="MetI-like"/>
    <property type="match status" value="1"/>
</dbReference>
<dbReference type="SUPFAM" id="SSF50331">
    <property type="entry name" value="MOP-like"/>
    <property type="match status" value="1"/>
</dbReference>
<evidence type="ECO:0000256" key="1">
    <source>
        <dbReference type="ARBA" id="ARBA00004651"/>
    </source>
</evidence>
<dbReference type="PROSITE" id="PS50928">
    <property type="entry name" value="ABC_TM1"/>
    <property type="match status" value="1"/>
</dbReference>
<feature type="transmembrane region" description="Helical" evidence="12">
    <location>
        <begin position="48"/>
        <end position="75"/>
    </location>
</feature>
<feature type="transmembrane region" description="Helical" evidence="12">
    <location>
        <begin position="7"/>
        <end position="28"/>
    </location>
</feature>
<accession>A0A3S9PM41</accession>
<evidence type="ECO:0000256" key="2">
    <source>
        <dbReference type="ARBA" id="ARBA00007069"/>
    </source>
</evidence>
<feature type="transmembrane region" description="Helical" evidence="12">
    <location>
        <begin position="121"/>
        <end position="149"/>
    </location>
</feature>
<evidence type="ECO:0000256" key="13">
    <source>
        <dbReference type="SAM" id="MobiDB-lite"/>
    </source>
</evidence>
<organism evidence="17 18">
    <name type="scientific">Streptomyces luteoverticillatus</name>
    <name type="common">Streptoverticillium luteoverticillatus</name>
    <dbReference type="NCBI Taxonomy" id="66425"/>
    <lineage>
        <taxon>Bacteria</taxon>
        <taxon>Bacillati</taxon>
        <taxon>Actinomycetota</taxon>
        <taxon>Actinomycetes</taxon>
        <taxon>Kitasatosporales</taxon>
        <taxon>Streptomycetaceae</taxon>
        <taxon>Streptomyces</taxon>
    </lineage>
</organism>
<feature type="compositionally biased region" description="Gly residues" evidence="13">
    <location>
        <begin position="263"/>
        <end position="272"/>
    </location>
</feature>
<dbReference type="OrthoDB" id="9112331at2"/>
<evidence type="ECO:0000313" key="17">
    <source>
        <dbReference type="EMBL" id="AZQ73402.1"/>
    </source>
</evidence>
<evidence type="ECO:0000259" key="15">
    <source>
        <dbReference type="PROSITE" id="PS50928"/>
    </source>
</evidence>
<dbReference type="EMBL" id="CP034587">
    <property type="protein sequence ID" value="AZQ73402.1"/>
    <property type="molecule type" value="Genomic_DNA"/>
</dbReference>
<proteinExistence type="inferred from homology"/>
<dbReference type="InterPro" id="IPR008995">
    <property type="entry name" value="Mo/tungstate-bd_C_term_dom"/>
</dbReference>
<dbReference type="CDD" id="cd06261">
    <property type="entry name" value="TM_PBP2"/>
    <property type="match status" value="1"/>
</dbReference>
<keyword evidence="8" id="KW-0067">ATP-binding</keyword>
<dbReference type="InterPro" id="IPR003593">
    <property type="entry name" value="AAA+_ATPase"/>
</dbReference>
<dbReference type="Gene3D" id="2.40.50.100">
    <property type="match status" value="1"/>
</dbReference>
<feature type="domain" description="ABC transmembrane type-1" evidence="15">
    <location>
        <begin position="49"/>
        <end position="252"/>
    </location>
</feature>
<feature type="compositionally biased region" description="Pro residues" evidence="13">
    <location>
        <begin position="305"/>
        <end position="314"/>
    </location>
</feature>
<dbReference type="InterPro" id="IPR004606">
    <property type="entry name" value="Mop_domain"/>
</dbReference>
<feature type="compositionally biased region" description="Basic and acidic residues" evidence="13">
    <location>
        <begin position="289"/>
        <end position="298"/>
    </location>
</feature>
<dbReference type="Gene3D" id="3.40.50.300">
    <property type="entry name" value="P-loop containing nucleotide triphosphate hydrolases"/>
    <property type="match status" value="1"/>
</dbReference>
<dbReference type="InterPro" id="IPR003439">
    <property type="entry name" value="ABC_transporter-like_ATP-bd"/>
</dbReference>